<sequence>MAAVSGTIDILALAKDAFQLYHVYRDAQDRYRALCEDIIGLESTLKVLGNKLVFQGTSNNSGPSSRANLSASDAAVEDGVGGGGGLGPEESAALQQLIQKAQKLLQELHARVPATKLPRGLYRLKWSESEVQSVRSRITALNSSIAAFSSSLVVSHISFSARTEHSQQQILGTLREVLDAVQSSTANKPFSHADTLAAPKDGLGELQDHVFMQNLIYALGIKPRTGMGLRHCYRMLDNHIAITGSTMEFVIKNETMGGDPLFGNRKAFAMAWRKRAVRDGRILHSEPQCAFGDEGDTVTLWLDAPLPCIEEQQQQALNASGSPPEGRTQIVLASWSGVEVSARVAALVASGQTRILATNDDLHVADPKPEDLKWLSICWTYSRGREAGTPSATDFQTAIVSEGQHLYVPLCLRILRASKGDLDVTDLLQAMVSGQQTLTFDPNDIIASAPDSRPGIQKTISIAYRYGTRAMQLLVVPEGVGMVKLTPHGTANDSAGYGRIFDLDASKAIAIGGENKAATVLAIIWGLKLIPLETPSLREALQLRLLPCRNDFFGVDGWEGVVKTCQVFVQSGKSVGCFSTWELADLDLNCSV</sequence>
<reference evidence="2" key="1">
    <citation type="journal article" date="2023" name="Access Microbiol">
        <title>De-novo genome assembly for Akanthomyces muscarius, a biocontrol agent of insect agricultural pests.</title>
        <authorList>
            <person name="Erdos Z."/>
            <person name="Studholme D.J."/>
            <person name="Raymond B."/>
            <person name="Sharma M."/>
        </authorList>
    </citation>
    <scope>NUCLEOTIDE SEQUENCE</scope>
    <source>
        <strain evidence="2">Ve6</strain>
    </source>
</reference>
<name>A0A9W8Q5V2_AKAMU</name>
<comment type="caution">
    <text evidence="2">The sequence shown here is derived from an EMBL/GenBank/DDBJ whole genome shotgun (WGS) entry which is preliminary data.</text>
</comment>
<organism evidence="2 3">
    <name type="scientific">Akanthomyces muscarius</name>
    <name type="common">Entomopathogenic fungus</name>
    <name type="synonym">Lecanicillium muscarium</name>
    <dbReference type="NCBI Taxonomy" id="2231603"/>
    <lineage>
        <taxon>Eukaryota</taxon>
        <taxon>Fungi</taxon>
        <taxon>Dikarya</taxon>
        <taxon>Ascomycota</taxon>
        <taxon>Pezizomycotina</taxon>
        <taxon>Sordariomycetes</taxon>
        <taxon>Hypocreomycetidae</taxon>
        <taxon>Hypocreales</taxon>
        <taxon>Cordycipitaceae</taxon>
        <taxon>Akanthomyces</taxon>
    </lineage>
</organism>
<evidence type="ECO:0000313" key="3">
    <source>
        <dbReference type="Proteomes" id="UP001144673"/>
    </source>
</evidence>
<protein>
    <submittedName>
        <fullName evidence="2">Uncharacterized protein</fullName>
    </submittedName>
</protein>
<dbReference type="EMBL" id="JAJHUN010000010">
    <property type="protein sequence ID" value="KAJ4146974.1"/>
    <property type="molecule type" value="Genomic_DNA"/>
</dbReference>
<dbReference type="GeneID" id="80888686"/>
<evidence type="ECO:0000256" key="1">
    <source>
        <dbReference type="SAM" id="MobiDB-lite"/>
    </source>
</evidence>
<dbReference type="KEGG" id="amus:LMH87_001527"/>
<accession>A0A9W8Q5V2</accession>
<evidence type="ECO:0000313" key="2">
    <source>
        <dbReference type="EMBL" id="KAJ4146974.1"/>
    </source>
</evidence>
<keyword evidence="3" id="KW-1185">Reference proteome</keyword>
<dbReference type="RefSeq" id="XP_056049915.1">
    <property type="nucleotide sequence ID" value="XM_056192816.1"/>
</dbReference>
<feature type="compositionally biased region" description="Polar residues" evidence="1">
    <location>
        <begin position="58"/>
        <end position="70"/>
    </location>
</feature>
<feature type="region of interest" description="Disordered" evidence="1">
    <location>
        <begin position="58"/>
        <end position="82"/>
    </location>
</feature>
<dbReference type="Proteomes" id="UP001144673">
    <property type="component" value="Chromosome 3"/>
</dbReference>
<dbReference type="AlphaFoldDB" id="A0A9W8Q5V2"/>
<gene>
    <name evidence="2" type="ORF">LMH87_001527</name>
</gene>
<proteinExistence type="predicted"/>